<organism evidence="2 3">
    <name type="scientific">Allacma fusca</name>
    <dbReference type="NCBI Taxonomy" id="39272"/>
    <lineage>
        <taxon>Eukaryota</taxon>
        <taxon>Metazoa</taxon>
        <taxon>Ecdysozoa</taxon>
        <taxon>Arthropoda</taxon>
        <taxon>Hexapoda</taxon>
        <taxon>Collembola</taxon>
        <taxon>Symphypleona</taxon>
        <taxon>Sminthuridae</taxon>
        <taxon>Allacma</taxon>
    </lineage>
</organism>
<feature type="region of interest" description="Disordered" evidence="1">
    <location>
        <begin position="1"/>
        <end position="126"/>
    </location>
</feature>
<evidence type="ECO:0000313" key="2">
    <source>
        <dbReference type="EMBL" id="CAG7831048.1"/>
    </source>
</evidence>
<name>A0A8J2L9D8_9HEXA</name>
<feature type="compositionally biased region" description="Basic residues" evidence="1">
    <location>
        <begin position="53"/>
        <end position="62"/>
    </location>
</feature>
<comment type="caution">
    <text evidence="2">The sequence shown here is derived from an EMBL/GenBank/DDBJ whole genome shotgun (WGS) entry which is preliminary data.</text>
</comment>
<dbReference type="AlphaFoldDB" id="A0A8J2L9D8"/>
<feature type="non-terminal residue" evidence="2">
    <location>
        <position position="153"/>
    </location>
</feature>
<proteinExistence type="predicted"/>
<reference evidence="2" key="1">
    <citation type="submission" date="2021-06" db="EMBL/GenBank/DDBJ databases">
        <authorList>
            <person name="Hodson N. C."/>
            <person name="Mongue J. A."/>
            <person name="Jaron S. K."/>
        </authorList>
    </citation>
    <scope>NUCLEOTIDE SEQUENCE</scope>
</reference>
<accession>A0A8J2L9D8</accession>
<gene>
    <name evidence="2" type="ORF">AFUS01_LOCUS40810</name>
</gene>
<dbReference type="EMBL" id="CAJVCH010558663">
    <property type="protein sequence ID" value="CAG7831048.1"/>
    <property type="molecule type" value="Genomic_DNA"/>
</dbReference>
<dbReference type="Proteomes" id="UP000708208">
    <property type="component" value="Unassembled WGS sequence"/>
</dbReference>
<feature type="compositionally biased region" description="Polar residues" evidence="1">
    <location>
        <begin position="76"/>
        <end position="89"/>
    </location>
</feature>
<evidence type="ECO:0000313" key="3">
    <source>
        <dbReference type="Proteomes" id="UP000708208"/>
    </source>
</evidence>
<protein>
    <submittedName>
        <fullName evidence="2">Uncharacterized protein</fullName>
    </submittedName>
</protein>
<evidence type="ECO:0000256" key="1">
    <source>
        <dbReference type="SAM" id="MobiDB-lite"/>
    </source>
</evidence>
<feature type="compositionally biased region" description="Polar residues" evidence="1">
    <location>
        <begin position="34"/>
        <end position="50"/>
    </location>
</feature>
<keyword evidence="3" id="KW-1185">Reference proteome</keyword>
<sequence>MDRKRKLVDYQGPDKDEVGSFDESIQDSECPVIESTTSFYSTRITESEASASPKRKKSGSHKGSKETGPINRKTQENLAETRNSSNSDESQIDAEEVTADQGQETTSNKPDHHKSSSIYTKNSEEIHAMSWRRITVYSRDTKASGDIVVSGNP</sequence>